<evidence type="ECO:0000259" key="1">
    <source>
        <dbReference type="SMART" id="SM00460"/>
    </source>
</evidence>
<dbReference type="RefSeq" id="WP_194562095.1">
    <property type="nucleotide sequence ID" value="NZ_JADKPV010000001.1"/>
</dbReference>
<dbReference type="SUPFAM" id="SSF54001">
    <property type="entry name" value="Cysteine proteinases"/>
    <property type="match status" value="1"/>
</dbReference>
<dbReference type="AlphaFoldDB" id="A0A8J7KE01"/>
<dbReference type="Gene3D" id="3.10.620.30">
    <property type="match status" value="1"/>
</dbReference>
<gene>
    <name evidence="2" type="ORF">IRY55_04745</name>
</gene>
<dbReference type="EMBL" id="JADKPV010000001">
    <property type="protein sequence ID" value="MBF4500666.1"/>
    <property type="molecule type" value="Genomic_DNA"/>
</dbReference>
<evidence type="ECO:0000313" key="2">
    <source>
        <dbReference type="EMBL" id="MBF4500666.1"/>
    </source>
</evidence>
<dbReference type="InterPro" id="IPR038765">
    <property type="entry name" value="Papain-like_cys_pep_sf"/>
</dbReference>
<reference evidence="2" key="1">
    <citation type="submission" date="2020-11" db="EMBL/GenBank/DDBJ databases">
        <title>Multidrug resistant novel bacterium Savagea serpentis sp. nov., isolated from the scats of a vine snake (Ahaetulla nasuta).</title>
        <authorList>
            <person name="Venkata Ramana V."/>
            <person name="Vikas Patil S."/>
            <person name="Yogita Lugani V."/>
        </authorList>
    </citation>
    <scope>NUCLEOTIDE SEQUENCE</scope>
    <source>
        <strain evidence="2">SN6</strain>
    </source>
</reference>
<comment type="caution">
    <text evidence="2">The sequence shown here is derived from an EMBL/GenBank/DDBJ whole genome shotgun (WGS) entry which is preliminary data.</text>
</comment>
<dbReference type="SMART" id="SM00460">
    <property type="entry name" value="TGc"/>
    <property type="match status" value="1"/>
</dbReference>
<accession>A0A8J7KE01</accession>
<name>A0A8J7KE01_9BACL</name>
<feature type="domain" description="Transglutaminase-like" evidence="1">
    <location>
        <begin position="180"/>
        <end position="236"/>
    </location>
</feature>
<keyword evidence="3" id="KW-1185">Reference proteome</keyword>
<dbReference type="Proteomes" id="UP000622653">
    <property type="component" value="Unassembled WGS sequence"/>
</dbReference>
<proteinExistence type="predicted"/>
<dbReference type="InterPro" id="IPR002931">
    <property type="entry name" value="Transglutaminase-like"/>
</dbReference>
<evidence type="ECO:0000313" key="3">
    <source>
        <dbReference type="Proteomes" id="UP000622653"/>
    </source>
</evidence>
<organism evidence="2 3">
    <name type="scientific">Savagea serpentis</name>
    <dbReference type="NCBI Taxonomy" id="2785297"/>
    <lineage>
        <taxon>Bacteria</taxon>
        <taxon>Bacillati</taxon>
        <taxon>Bacillota</taxon>
        <taxon>Bacilli</taxon>
        <taxon>Bacillales</taxon>
        <taxon>Caryophanaceae</taxon>
        <taxon>Savagea</taxon>
    </lineage>
</organism>
<sequence length="271" mass="31949">MVLFGVILIIFITTYVLGNRKRSPLYEEWVTMTEKRWAEQYPTLYKEVKREMMHGAQSYVFSLQDIDGETMDDMIECLVECSRQETYVDSWELWEDEDEGEIRFDYELPREEIERQRQIVQREVKRIIHRVIHSDMTDTERVKALYDDVVTQVVYDDDLAEREAGIDAYGYHCSNTAYGALTERMAVCEGFARLFVALLDAVHIENYYVQGVSDGEGHAWNLVNIDGQYVYFDATTDARTPHEALAITYEDFLVRGKQLDYEWNDRDYPRT</sequence>
<protein>
    <submittedName>
        <fullName evidence="2">Transglutaminase domain-containing protein</fullName>
    </submittedName>
</protein>
<dbReference type="Pfam" id="PF01841">
    <property type="entry name" value="Transglut_core"/>
    <property type="match status" value="1"/>
</dbReference>